<dbReference type="EMBL" id="MNBE01000366">
    <property type="protein sequence ID" value="OKP10296.1"/>
    <property type="molecule type" value="Genomic_DNA"/>
</dbReference>
<feature type="domain" description="DUF4470" evidence="1">
    <location>
        <begin position="8"/>
        <end position="82"/>
    </location>
</feature>
<evidence type="ECO:0000259" key="1">
    <source>
        <dbReference type="Pfam" id="PF14737"/>
    </source>
</evidence>
<comment type="caution">
    <text evidence="2">The sequence shown here is derived from an EMBL/GenBank/DDBJ whole genome shotgun (WGS) entry which is preliminary data.</text>
</comment>
<proteinExistence type="predicted"/>
<dbReference type="Proteomes" id="UP000186955">
    <property type="component" value="Unassembled WGS sequence"/>
</dbReference>
<keyword evidence="3" id="KW-1185">Reference proteome</keyword>
<evidence type="ECO:0000313" key="3">
    <source>
        <dbReference type="Proteomes" id="UP000186955"/>
    </source>
</evidence>
<dbReference type="STRING" id="1316194.A0A1Q5UCS9"/>
<dbReference type="Pfam" id="PF14737">
    <property type="entry name" value="DUF4470"/>
    <property type="match status" value="1"/>
</dbReference>
<reference evidence="2 3" key="1">
    <citation type="submission" date="2016-10" db="EMBL/GenBank/DDBJ databases">
        <title>Genome sequence of the ascomycete fungus Penicillium subrubescens.</title>
        <authorList>
            <person name="De Vries R.P."/>
            <person name="Peng M."/>
            <person name="Dilokpimol A."/>
            <person name="Hilden K."/>
            <person name="Makela M.R."/>
            <person name="Grigoriev I."/>
            <person name="Riley R."/>
            <person name="Granchi Z."/>
        </authorList>
    </citation>
    <scope>NUCLEOTIDE SEQUENCE [LARGE SCALE GENOMIC DNA]</scope>
    <source>
        <strain evidence="2 3">CBS 132785</strain>
    </source>
</reference>
<dbReference type="AlphaFoldDB" id="A0A1Q5UCS9"/>
<evidence type="ECO:0000313" key="2">
    <source>
        <dbReference type="EMBL" id="OKP10296.1"/>
    </source>
</evidence>
<organism evidence="2 3">
    <name type="scientific">Penicillium subrubescens</name>
    <dbReference type="NCBI Taxonomy" id="1316194"/>
    <lineage>
        <taxon>Eukaryota</taxon>
        <taxon>Fungi</taxon>
        <taxon>Dikarya</taxon>
        <taxon>Ascomycota</taxon>
        <taxon>Pezizomycotina</taxon>
        <taxon>Eurotiomycetes</taxon>
        <taxon>Eurotiomycetidae</taxon>
        <taxon>Eurotiales</taxon>
        <taxon>Aspergillaceae</taxon>
        <taxon>Penicillium</taxon>
    </lineage>
</organism>
<sequence>MADRRVPASGDLRNVVRTVADLPSQFEKSITLTINDRNSTVVARNLILLLLALDTADQHWSEIDQDREVTKTLIHIWYSSFINSRTLSRIQAKALPLIAGVCDEALFLEPGAFLSKTWYFKSQRSLQVTLNREEWLLARRLCCVPGSLTFEQAQKIRTAVTLAPERADYMDRWLYKELTPALRVGQERFREDGMLLPFGHTRNGFNIPNP</sequence>
<accession>A0A1Q5UCS9</accession>
<protein>
    <recommendedName>
        <fullName evidence="1">DUF4470 domain-containing protein</fullName>
    </recommendedName>
</protein>
<gene>
    <name evidence="2" type="ORF">PENSUB_4292</name>
</gene>
<name>A0A1Q5UCS9_9EURO</name>
<dbReference type="InterPro" id="IPR027974">
    <property type="entry name" value="DUF4470"/>
</dbReference>